<name>A0A1E2RVG2_9HYPH</name>
<dbReference type="InterPro" id="IPR050678">
    <property type="entry name" value="DNA_Partitioning_ATPase"/>
</dbReference>
<organism evidence="2 3">
    <name type="scientific">Methyloligella halotolerans</name>
    <dbReference type="NCBI Taxonomy" id="1177755"/>
    <lineage>
        <taxon>Bacteria</taxon>
        <taxon>Pseudomonadati</taxon>
        <taxon>Pseudomonadota</taxon>
        <taxon>Alphaproteobacteria</taxon>
        <taxon>Hyphomicrobiales</taxon>
        <taxon>Hyphomicrobiaceae</taxon>
        <taxon>Methyloligella</taxon>
    </lineage>
</organism>
<proteinExistence type="predicted"/>
<dbReference type="CDD" id="cd02042">
    <property type="entry name" value="ParAB_family"/>
    <property type="match status" value="1"/>
</dbReference>
<dbReference type="InterPro" id="IPR009744">
    <property type="entry name" value="VirC1"/>
</dbReference>
<accession>A0A1E2RVG2</accession>
<dbReference type="AlphaFoldDB" id="A0A1E2RVG2"/>
<dbReference type="STRING" id="1177755.A7A08_02995"/>
<evidence type="ECO:0000313" key="2">
    <source>
        <dbReference type="EMBL" id="ODA66142.1"/>
    </source>
</evidence>
<dbReference type="Pfam" id="PF07015">
    <property type="entry name" value="VirC1"/>
    <property type="match status" value="1"/>
</dbReference>
<feature type="region of interest" description="Disordered" evidence="1">
    <location>
        <begin position="29"/>
        <end position="53"/>
    </location>
</feature>
<dbReference type="EMBL" id="MASI01000010">
    <property type="protein sequence ID" value="ODA66142.1"/>
    <property type="molecule type" value="Genomic_DNA"/>
</dbReference>
<comment type="caution">
    <text evidence="2">The sequence shown here is derived from an EMBL/GenBank/DDBJ whole genome shotgun (WGS) entry which is preliminary data.</text>
</comment>
<dbReference type="SUPFAM" id="SSF52540">
    <property type="entry name" value="P-loop containing nucleoside triphosphate hydrolases"/>
    <property type="match status" value="1"/>
</dbReference>
<evidence type="ECO:0000256" key="1">
    <source>
        <dbReference type="SAM" id="MobiDB-lite"/>
    </source>
</evidence>
<dbReference type="Proteomes" id="UP000095087">
    <property type="component" value="Unassembled WGS sequence"/>
</dbReference>
<dbReference type="PANTHER" id="PTHR13696:SF99">
    <property type="entry name" value="COBYRINIC ACID AC-DIAMIDE SYNTHASE"/>
    <property type="match status" value="1"/>
</dbReference>
<dbReference type="Gene3D" id="3.40.50.300">
    <property type="entry name" value="P-loop containing nucleotide triphosphate hydrolases"/>
    <property type="match status" value="1"/>
</dbReference>
<feature type="compositionally biased region" description="Polar residues" evidence="1">
    <location>
        <begin position="41"/>
        <end position="53"/>
    </location>
</feature>
<evidence type="ECO:0000313" key="3">
    <source>
        <dbReference type="Proteomes" id="UP000095087"/>
    </source>
</evidence>
<reference evidence="2 3" key="1">
    <citation type="submission" date="2016-07" db="EMBL/GenBank/DDBJ databases">
        <title>Draft genome sequence of Methyloligella halotolerans C2T (VKM B-2706T=CCUG 61687T=DSM 25045T), a halotolerant polyhydroxybutyrate accumulating methylotroph.</title>
        <authorList>
            <person name="Vasilenko O.V."/>
            <person name="Doronina N.V."/>
            <person name="Poroshina M.N."/>
            <person name="Tarlachkov S.V."/>
            <person name="Trotsenko Y.A."/>
        </authorList>
    </citation>
    <scope>NUCLEOTIDE SEQUENCE [LARGE SCALE GENOMIC DNA]</scope>
    <source>
        <strain evidence="2 3">VKM B-2706</strain>
    </source>
</reference>
<keyword evidence="3" id="KW-1185">Reference proteome</keyword>
<sequence>MDALASLHMAVSPHRHMCNTPHGELEGCSGGLLDRPGHAANDSSMKSRTRPDSTQRVITFASSKGGVGKSTFCAAIAGALASREGRVAILDLDQNQTLYRWHRQHGGLLTGITVLEAVPDSFNQSLASAKESGADIILIDVAGAYEATMIKAIAASDLVVTPAKLSEPDLREAAKLLSEVNAFNQRFGSSIRHRLLVNEADCLNPLYQRHALAELDGSALKRFAHLMMRRAPYREIFISGMPPHLADKGRGPVKKAIAELDTIVDEVLQVLSQPTKARAA</sequence>
<dbReference type="PANTHER" id="PTHR13696">
    <property type="entry name" value="P-LOOP CONTAINING NUCLEOSIDE TRIPHOSPHATE HYDROLASE"/>
    <property type="match status" value="1"/>
</dbReference>
<gene>
    <name evidence="2" type="ORF">A7A08_02995</name>
</gene>
<protein>
    <submittedName>
        <fullName evidence="2">CobQ/CobB/MinD/ParA nucleotide binding domain protein</fullName>
    </submittedName>
</protein>
<dbReference type="InterPro" id="IPR027417">
    <property type="entry name" value="P-loop_NTPase"/>
</dbReference>